<dbReference type="Gene3D" id="1.20.1720.10">
    <property type="entry name" value="Multidrug resistance protein D"/>
    <property type="match status" value="1"/>
</dbReference>
<dbReference type="Proteomes" id="UP000769780">
    <property type="component" value="Unassembled WGS sequence"/>
</dbReference>
<feature type="transmembrane region" description="Helical" evidence="1">
    <location>
        <begin position="9"/>
        <end position="31"/>
    </location>
</feature>
<keyword evidence="1" id="KW-0812">Transmembrane</keyword>
<feature type="transmembrane region" description="Helical" evidence="1">
    <location>
        <begin position="204"/>
        <end position="229"/>
    </location>
</feature>
<keyword evidence="3" id="KW-1185">Reference proteome</keyword>
<feature type="transmembrane region" description="Helical" evidence="1">
    <location>
        <begin position="235"/>
        <end position="254"/>
    </location>
</feature>
<feature type="transmembrane region" description="Helical" evidence="1">
    <location>
        <begin position="163"/>
        <end position="183"/>
    </location>
</feature>
<comment type="caution">
    <text evidence="2">The sequence shown here is derived from an EMBL/GenBank/DDBJ whole genome shotgun (WGS) entry which is preliminary data.</text>
</comment>
<feature type="transmembrane region" description="Helical" evidence="1">
    <location>
        <begin position="135"/>
        <end position="157"/>
    </location>
</feature>
<dbReference type="InterPro" id="IPR036259">
    <property type="entry name" value="MFS_trans_sf"/>
</dbReference>
<organism evidence="2 3">
    <name type="scientific">Mesobacillus maritimus</name>
    <dbReference type="NCBI Taxonomy" id="1643336"/>
    <lineage>
        <taxon>Bacteria</taxon>
        <taxon>Bacillati</taxon>
        <taxon>Bacillota</taxon>
        <taxon>Bacilli</taxon>
        <taxon>Bacillales</taxon>
        <taxon>Bacillaceae</taxon>
        <taxon>Mesobacillus</taxon>
    </lineage>
</organism>
<feature type="transmembrane region" description="Helical" evidence="1">
    <location>
        <begin position="355"/>
        <end position="373"/>
    </location>
</feature>
<feature type="transmembrane region" description="Helical" evidence="1">
    <location>
        <begin position="69"/>
        <end position="88"/>
    </location>
</feature>
<feature type="transmembrane region" description="Helical" evidence="1">
    <location>
        <begin position="327"/>
        <end position="349"/>
    </location>
</feature>
<name>A0ABS7K6E5_9BACI</name>
<keyword evidence="1" id="KW-0472">Membrane</keyword>
<protein>
    <recommendedName>
        <fullName evidence="4">MFS transporter</fullName>
    </recommendedName>
</protein>
<feature type="transmembrane region" description="Helical" evidence="1">
    <location>
        <begin position="94"/>
        <end position="114"/>
    </location>
</feature>
<evidence type="ECO:0000313" key="3">
    <source>
        <dbReference type="Proteomes" id="UP000769780"/>
    </source>
</evidence>
<dbReference type="SUPFAM" id="SSF103473">
    <property type="entry name" value="MFS general substrate transporter"/>
    <property type="match status" value="1"/>
</dbReference>
<gene>
    <name evidence="2" type="ORF">H0185_13640</name>
</gene>
<evidence type="ECO:0000313" key="2">
    <source>
        <dbReference type="EMBL" id="MBY0097842.1"/>
    </source>
</evidence>
<accession>A0ABS7K6E5</accession>
<proteinExistence type="predicted"/>
<feature type="transmembrane region" description="Helical" evidence="1">
    <location>
        <begin position="266"/>
        <end position="283"/>
    </location>
</feature>
<reference evidence="2 3" key="1">
    <citation type="submission" date="2020-07" db="EMBL/GenBank/DDBJ databases">
        <title>Fungal Genomes of the International Space Station.</title>
        <authorList>
            <person name="Seuylemezian A."/>
            <person name="Singh N.K."/>
            <person name="Wood J."/>
            <person name="Venkateswaran K."/>
        </authorList>
    </citation>
    <scope>NUCLEOTIDE SEQUENCE [LARGE SCALE GENOMIC DNA]</scope>
    <source>
        <strain evidence="2 3">PL-B2</strain>
    </source>
</reference>
<sequence length="387" mass="44378">MNTDLKKLFLLQSVFLCITGYSTIFISYYFWENSKTLGPLIAFNGLAYFLSCFAYIIGTYYLFKNKLKISYYLSAISAIILFIVLLLSSHLSHMALLVLSATSFGCVFGFFYSSSNYALSVLSTRSELNIFNSRIGYVKNILMIILPLINSFLIYYFSFTVSFLFMLSVSIFYFVAVTKLPSIEAEFKSNFFHDYKTIKVSKQMVPFGIITAGVLECMVCLQVIIMVVLSKNALYVSYLNVINIVVLTIAIVFISKWKQLKMEKQFVIYTLISMGFILLAGFAQIPPVYFVTMIGLVVSIYVYGYTMDNTFFRYLNGMKKEDQIVILLKREFLITLGRSIMYLLLYLFVQSIESPYLPYVAIGVALVLVYSLLKFRKFDHETERLAA</sequence>
<dbReference type="EMBL" id="JACWFH010000015">
    <property type="protein sequence ID" value="MBY0097842.1"/>
    <property type="molecule type" value="Genomic_DNA"/>
</dbReference>
<evidence type="ECO:0000256" key="1">
    <source>
        <dbReference type="SAM" id="Phobius"/>
    </source>
</evidence>
<feature type="transmembrane region" description="Helical" evidence="1">
    <location>
        <begin position="289"/>
        <end position="306"/>
    </location>
</feature>
<keyword evidence="1" id="KW-1133">Transmembrane helix</keyword>
<feature type="transmembrane region" description="Helical" evidence="1">
    <location>
        <begin position="37"/>
        <end position="57"/>
    </location>
</feature>
<evidence type="ECO:0008006" key="4">
    <source>
        <dbReference type="Google" id="ProtNLM"/>
    </source>
</evidence>
<dbReference type="RefSeq" id="WP_221874059.1">
    <property type="nucleotide sequence ID" value="NZ_JACWFH010000015.1"/>
</dbReference>